<evidence type="ECO:0000313" key="2">
    <source>
        <dbReference type="Proteomes" id="UP001365846"/>
    </source>
</evidence>
<dbReference type="RefSeq" id="WP_340358016.1">
    <property type="nucleotide sequence ID" value="NZ_JBBKZU010000007.1"/>
</dbReference>
<comment type="caution">
    <text evidence="1">The sequence shown here is derived from an EMBL/GenBank/DDBJ whole genome shotgun (WGS) entry which is preliminary data.</text>
</comment>
<name>A0ABU8VHI1_9BURK</name>
<proteinExistence type="predicted"/>
<dbReference type="EMBL" id="JBBKZU010000007">
    <property type="protein sequence ID" value="MEJ8812761.1"/>
    <property type="molecule type" value="Genomic_DNA"/>
</dbReference>
<gene>
    <name evidence="1" type="ORF">WKW77_16865</name>
</gene>
<evidence type="ECO:0008006" key="3">
    <source>
        <dbReference type="Google" id="ProtNLM"/>
    </source>
</evidence>
<dbReference type="Proteomes" id="UP001365846">
    <property type="component" value="Unassembled WGS sequence"/>
</dbReference>
<keyword evidence="2" id="KW-1185">Reference proteome</keyword>
<sequence>MGLLDLLHQAVAGNPEAHFDQVVQKASPDELGAGLAAAMRSDQTPPFGDIVGKLFNVSSSAQKAGLVNQILASLGPAALSAAEGVLGHLLSPGQTQLTPDQASQLTPGQVTSIASHAEQAHPGVVDEVSRFYAQHAGLIKLIGGAALAVTLAKMKEHATQSPPEKP</sequence>
<organism evidence="1 2">
    <name type="scientific">Variovorax ureilyticus</name>
    <dbReference type="NCBI Taxonomy" id="1836198"/>
    <lineage>
        <taxon>Bacteria</taxon>
        <taxon>Pseudomonadati</taxon>
        <taxon>Pseudomonadota</taxon>
        <taxon>Betaproteobacteria</taxon>
        <taxon>Burkholderiales</taxon>
        <taxon>Comamonadaceae</taxon>
        <taxon>Variovorax</taxon>
    </lineage>
</organism>
<accession>A0ABU8VHI1</accession>
<evidence type="ECO:0000313" key="1">
    <source>
        <dbReference type="EMBL" id="MEJ8812761.1"/>
    </source>
</evidence>
<reference evidence="1 2" key="1">
    <citation type="submission" date="2024-03" db="EMBL/GenBank/DDBJ databases">
        <title>Novel species of the genus Variovorax.</title>
        <authorList>
            <person name="Liu Q."/>
            <person name="Xin Y.-H."/>
        </authorList>
    </citation>
    <scope>NUCLEOTIDE SEQUENCE [LARGE SCALE GENOMIC DNA]</scope>
    <source>
        <strain evidence="1 2">KACC 18899</strain>
    </source>
</reference>
<protein>
    <recommendedName>
        <fullName evidence="3">DUF937 domain-containing protein</fullName>
    </recommendedName>
</protein>